<dbReference type="Gene3D" id="3.40.50.300">
    <property type="entry name" value="P-loop containing nucleotide triphosphate hydrolases"/>
    <property type="match status" value="1"/>
</dbReference>
<reference evidence="3" key="1">
    <citation type="journal article" date="2019" name="Int. J. Syst. Evol. Microbiol.">
        <title>The Global Catalogue of Microorganisms (GCM) 10K type strain sequencing project: providing services to taxonomists for standard genome sequencing and annotation.</title>
        <authorList>
            <consortium name="The Broad Institute Genomics Platform"/>
            <consortium name="The Broad Institute Genome Sequencing Center for Infectious Disease"/>
            <person name="Wu L."/>
            <person name="Ma J."/>
        </authorList>
    </citation>
    <scope>NUCLEOTIDE SEQUENCE [LARGE SCALE GENOMIC DNA]</scope>
    <source>
        <strain evidence="3">CGMCC 1.16060</strain>
    </source>
</reference>
<accession>A0ABQ1UC64</accession>
<evidence type="ECO:0000259" key="1">
    <source>
        <dbReference type="Pfam" id="PF13588"/>
    </source>
</evidence>
<dbReference type="Gene3D" id="3.90.1570.30">
    <property type="match status" value="1"/>
</dbReference>
<comment type="caution">
    <text evidence="2">The sequence shown here is derived from an EMBL/GenBank/DDBJ whole genome shotgun (WGS) entry which is preliminary data.</text>
</comment>
<sequence>MHMSEDDIRTKVVYEWLKDCPITSDEIFIEFTIKIRLGRGTRFINSRSDVLVRNYRGDNLLIIEVKKPSHNLRQDDKFQALSYARALAEGGIAPFTILTNGNHTLIFDTISGEEISGKVVPSTHRYVENQFKVTGDVIGAYSEALNYLISLSEDNLLEFCKGQAEFRMSLLKSDDLFSGKKYIPQTYVDRLGPKNELDEKLFTGKKTRDVLLITGPPQHGKTSFVCNVIDTYLSINIPCVFYPAISLKEGLLNALIDDFQWTFNSNFSIVQIAQRLNSILEKSNQYLVIVIDGWNEMFDTPLRLNEECRRLNSGRIKVVISSTSASLERILYDGAGNPEFVCSSVELTREQIRKLCSKPLKSTKDLGVIQIDKFNPEEIAEAKLKYEKAFNVRFEEGGNLPKDPYYLRLASEQYANGIVPAFANRTSLIHKSLLSKSNRSRIEELELQRGLVSLAEVLYKHDSPTKIISLPESFNSINLGKWCEAAILQELKSETFTEIAFYYTHDLDYSIAVLHKEWHNIFKVPTNFYKIIEEIEEAIQTRVGRSALEWFLSCPDYFEHLKIVFSILSKDSNKGLLSFTKQPILNQVKLNNKLDFEWLEIYLTEFIGIDQNKPMEKSEISELIYAYVESIDITQNSLDFEFWIGVLLKYDNSLEDLGAEESYMAQIFDGEIEGYESYDNSFLDIGLFERLLLHKDDEVASKAALYLAYASAYSFMEKYEDYKKNIFNNDSDYKSILESACERVMYSLGDTYYGYSMCKGLYYYLENGDEEAKHEYVKLKPLVFPIISTYADSKIGQDLLNLLNNLRIKAEIDEELNEEIYFEDPDQLKFDFEI</sequence>
<dbReference type="Pfam" id="PF13588">
    <property type="entry name" value="HSDR_N_2"/>
    <property type="match status" value="1"/>
</dbReference>
<dbReference type="InterPro" id="IPR029464">
    <property type="entry name" value="HSDR_N"/>
</dbReference>
<evidence type="ECO:0000313" key="2">
    <source>
        <dbReference type="EMBL" id="GGF14233.1"/>
    </source>
</evidence>
<keyword evidence="3" id="KW-1185">Reference proteome</keyword>
<evidence type="ECO:0000313" key="3">
    <source>
        <dbReference type="Proteomes" id="UP000655016"/>
    </source>
</evidence>
<feature type="domain" description="Type I restriction enzyme R protein N-terminal" evidence="1">
    <location>
        <begin position="5"/>
        <end position="109"/>
    </location>
</feature>
<dbReference type="InterPro" id="IPR027417">
    <property type="entry name" value="P-loop_NTPase"/>
</dbReference>
<name>A0ABQ1UC64_9FLAO</name>
<gene>
    <name evidence="2" type="ORF">GCM10011518_24390</name>
</gene>
<proteinExistence type="predicted"/>
<dbReference type="SUPFAM" id="SSF52540">
    <property type="entry name" value="P-loop containing nucleoside triphosphate hydrolases"/>
    <property type="match status" value="1"/>
</dbReference>
<organism evidence="2 3">
    <name type="scientific">Flavobacterium limi</name>
    <dbReference type="NCBI Taxonomy" id="2045105"/>
    <lineage>
        <taxon>Bacteria</taxon>
        <taxon>Pseudomonadati</taxon>
        <taxon>Bacteroidota</taxon>
        <taxon>Flavobacteriia</taxon>
        <taxon>Flavobacteriales</taxon>
        <taxon>Flavobacteriaceae</taxon>
        <taxon>Flavobacterium</taxon>
    </lineage>
</organism>
<dbReference type="EMBL" id="BMKP01000005">
    <property type="protein sequence ID" value="GGF14233.1"/>
    <property type="molecule type" value="Genomic_DNA"/>
</dbReference>
<protein>
    <recommendedName>
        <fullName evidence="1">Type I restriction enzyme R protein N-terminal domain-containing protein</fullName>
    </recommendedName>
</protein>
<dbReference type="Proteomes" id="UP000655016">
    <property type="component" value="Unassembled WGS sequence"/>
</dbReference>